<sequence length="79" mass="8712">MIMIIMKSGICRAFVPDTGCGVTQWFAFGGEMAASMSCYYGQTASTIEIEAETDCEMFIVDKPTLENLCSTQIILRNNL</sequence>
<dbReference type="GeneID" id="92986631"/>
<dbReference type="Gene3D" id="2.60.120.10">
    <property type="entry name" value="Jelly Rolls"/>
    <property type="match status" value="1"/>
</dbReference>
<reference evidence="1 2" key="1">
    <citation type="submission" date="2018-08" db="EMBL/GenBank/DDBJ databases">
        <title>A genome reference for cultivated species of the human gut microbiota.</title>
        <authorList>
            <person name="Zou Y."/>
            <person name="Xue W."/>
            <person name="Luo G."/>
        </authorList>
    </citation>
    <scope>NUCLEOTIDE SEQUENCE [LARGE SCALE GENOMIC DNA]</scope>
    <source>
        <strain evidence="1 2">OM06-2</strain>
    </source>
</reference>
<dbReference type="EMBL" id="QSTW01000001">
    <property type="protein sequence ID" value="RGM93722.1"/>
    <property type="molecule type" value="Genomic_DNA"/>
</dbReference>
<dbReference type="InterPro" id="IPR018490">
    <property type="entry name" value="cNMP-bd_dom_sf"/>
</dbReference>
<accession>A0A3E4ZF73</accession>
<protein>
    <submittedName>
        <fullName evidence="1">Regulator</fullName>
    </submittedName>
</protein>
<organism evidence="1 2">
    <name type="scientific">Phocaeicola plebeius</name>
    <dbReference type="NCBI Taxonomy" id="310297"/>
    <lineage>
        <taxon>Bacteria</taxon>
        <taxon>Pseudomonadati</taxon>
        <taxon>Bacteroidota</taxon>
        <taxon>Bacteroidia</taxon>
        <taxon>Bacteroidales</taxon>
        <taxon>Bacteroidaceae</taxon>
        <taxon>Phocaeicola</taxon>
    </lineage>
</organism>
<name>A0A3E4ZF73_9BACT</name>
<gene>
    <name evidence="1" type="ORF">DXB87_01725</name>
</gene>
<dbReference type="AlphaFoldDB" id="A0A3E4ZF73"/>
<evidence type="ECO:0000313" key="2">
    <source>
        <dbReference type="Proteomes" id="UP000260814"/>
    </source>
</evidence>
<dbReference type="SUPFAM" id="SSF51206">
    <property type="entry name" value="cAMP-binding domain-like"/>
    <property type="match status" value="1"/>
</dbReference>
<comment type="caution">
    <text evidence="1">The sequence shown here is derived from an EMBL/GenBank/DDBJ whole genome shotgun (WGS) entry which is preliminary data.</text>
</comment>
<dbReference type="Proteomes" id="UP000260814">
    <property type="component" value="Unassembled WGS sequence"/>
</dbReference>
<proteinExistence type="predicted"/>
<evidence type="ECO:0000313" key="1">
    <source>
        <dbReference type="EMBL" id="RGM93722.1"/>
    </source>
</evidence>
<dbReference type="InterPro" id="IPR014710">
    <property type="entry name" value="RmlC-like_jellyroll"/>
</dbReference>
<dbReference type="RefSeq" id="WP_007568512.1">
    <property type="nucleotide sequence ID" value="NZ_DBFMSJ010000086.1"/>
</dbReference>